<reference evidence="4" key="1">
    <citation type="submission" date="2016-12" db="EMBL/GenBank/DDBJ databases">
        <authorList>
            <person name="Jung M.Y."/>
            <person name="Lee S.H."/>
        </authorList>
    </citation>
    <scope>NUCLEOTIDE SEQUENCE [LARGE SCALE GENOMIC DNA]</scope>
    <source>
        <strain evidence="4">WiKim39</strain>
    </source>
</reference>
<evidence type="ECO:0008006" key="5">
    <source>
        <dbReference type="Google" id="ProtNLM"/>
    </source>
</evidence>
<name>A0A1P8Q5A0_9LACO</name>
<evidence type="ECO:0000256" key="2">
    <source>
        <dbReference type="SAM" id="Phobius"/>
    </source>
</evidence>
<dbReference type="NCBIfam" id="TIGR02167">
    <property type="entry name" value="Liste_lipo_26"/>
    <property type="match status" value="9"/>
</dbReference>
<accession>A0A1P8Q5A0</accession>
<dbReference type="SUPFAM" id="SSF52058">
    <property type="entry name" value="L domain-like"/>
    <property type="match status" value="1"/>
</dbReference>
<evidence type="ECO:0000256" key="1">
    <source>
        <dbReference type="SAM" id="MobiDB-lite"/>
    </source>
</evidence>
<dbReference type="Pfam" id="PF03382">
    <property type="entry name" value="DUF285"/>
    <property type="match status" value="4"/>
</dbReference>
<protein>
    <recommendedName>
        <fullName evidence="5">BspA family leucine-rich repeat surface protein</fullName>
    </recommendedName>
</protein>
<dbReference type="KEGG" id="lalw:BTM29_10940"/>
<dbReference type="InterPro" id="IPR005046">
    <property type="entry name" value="DUF285"/>
</dbReference>
<dbReference type="InterPro" id="IPR011889">
    <property type="entry name" value="Liste_lipo_26"/>
</dbReference>
<evidence type="ECO:0000313" key="4">
    <source>
        <dbReference type="Proteomes" id="UP000187499"/>
    </source>
</evidence>
<dbReference type="Proteomes" id="UP000187499">
    <property type="component" value="Chromosome"/>
</dbReference>
<gene>
    <name evidence="3" type="ORF">BTM29_10940</name>
</gene>
<keyword evidence="2" id="KW-1133">Transmembrane helix</keyword>
<evidence type="ECO:0000313" key="3">
    <source>
        <dbReference type="EMBL" id="APX73032.1"/>
    </source>
</evidence>
<sequence>MRRVNSTQKKQYILGLNGLIGIGLAFLLLPNMVKASTIDTTSDVQDILNQNSALVLNNQTTTETIMPLAATITDSGTFGTANWDIDDEGVLTIHAGVLGNGTGNWVTDGKFNDTITKIVCDPGVVANTDSSNLFYGLKNVQTIDVSNLDTSNVTTMSGMFSCMYRSTSTSTESKNSSLTTIIGLTSLDTSKVTKMDKMFKSDRSLSSLDVSGFDTKNVTSMTYMFSEDASLLDLVGLSEWDTGQVQQFTSMFDSLPQTSFTDVENWDMSGALALTNMFKNMKNLTSLDLSKWDTSSVTNIGSLFYNCQRLAHVYGLKELNISNVTDISTLFYYNVANQNIHDIESWDTSKITSMRGVFSSCTNLDYIDLSNWDTSNVTDMSSMFEYTLNLTDIKGITGFNTSKVTNMSSMFFNCNVDLLDLSSFNTSKVTLMSSMFMNSSATNVIGDFDTSNVTRMNSIFSGSAISNFEKIDLNVLNWNVLKCTSFSSAFSKIPITSLDLSNWDVSNATAIDSLFSNDPNLKSVNVSTWNTPKLTNVNSLFSDDKALESLDLSSFDTSKVTDMRSMVSGASNLLELDLSNWDTGKVTNMGSMFANNSKLWKLSLGQKTKFLTIDTGSESSISTAIPTPPSNNTELSDPNSEGQYYSISDRWQVVDYANGGTDHDPGGTLLTSSELNTTTRDSNTTYVWQQQPYGNVSFEVPDLDYGRVSPNQGIVGRQNENWGIAVTNDVFPSQTISSKISVSLESPLTSSDGNSELDDTLVFRGSDGEYVAIGDSPTQVYDGTVKNGSQVITWDDKHGFLMNLHDNNTRMSIYSSTLDWTMVNSI</sequence>
<keyword evidence="2" id="KW-0472">Membrane</keyword>
<dbReference type="STRING" id="1847728.BTM29_10940"/>
<feature type="transmembrane region" description="Helical" evidence="2">
    <location>
        <begin position="12"/>
        <end position="33"/>
    </location>
</feature>
<dbReference type="EMBL" id="CP019323">
    <property type="protein sequence ID" value="APX73032.1"/>
    <property type="molecule type" value="Genomic_DNA"/>
</dbReference>
<feature type="compositionally biased region" description="Polar residues" evidence="1">
    <location>
        <begin position="631"/>
        <end position="640"/>
    </location>
</feature>
<dbReference type="RefSeq" id="WP_076617568.1">
    <property type="nucleotide sequence ID" value="NZ_CP019323.1"/>
</dbReference>
<dbReference type="AlphaFoldDB" id="A0A1P8Q5A0"/>
<keyword evidence="2" id="KW-0812">Transmembrane</keyword>
<feature type="region of interest" description="Disordered" evidence="1">
    <location>
        <begin position="619"/>
        <end position="640"/>
    </location>
</feature>
<dbReference type="Gene3D" id="3.80.10.10">
    <property type="entry name" value="Ribonuclease Inhibitor"/>
    <property type="match status" value="2"/>
</dbReference>
<keyword evidence="4" id="KW-1185">Reference proteome</keyword>
<proteinExistence type="predicted"/>
<organism evidence="3 4">
    <name type="scientific">Companilactobacillus allii</name>
    <dbReference type="NCBI Taxonomy" id="1847728"/>
    <lineage>
        <taxon>Bacteria</taxon>
        <taxon>Bacillati</taxon>
        <taxon>Bacillota</taxon>
        <taxon>Bacilli</taxon>
        <taxon>Lactobacillales</taxon>
        <taxon>Lactobacillaceae</taxon>
        <taxon>Companilactobacillus</taxon>
    </lineage>
</organism>
<dbReference type="InterPro" id="IPR032675">
    <property type="entry name" value="LRR_dom_sf"/>
</dbReference>